<dbReference type="InterPro" id="IPR009056">
    <property type="entry name" value="Cyt_c-like_dom"/>
</dbReference>
<keyword evidence="2 4" id="KW-0479">Metal-binding</keyword>
<feature type="domain" description="Cytochrome c" evidence="6">
    <location>
        <begin position="54"/>
        <end position="216"/>
    </location>
</feature>
<dbReference type="PROSITE" id="PS51007">
    <property type="entry name" value="CYTC"/>
    <property type="match status" value="1"/>
</dbReference>
<keyword evidence="8" id="KW-1185">Reference proteome</keyword>
<dbReference type="RefSeq" id="WP_338685871.1">
    <property type="nucleotide sequence ID" value="NZ_AP024702.1"/>
</dbReference>
<evidence type="ECO:0000259" key="6">
    <source>
        <dbReference type="PROSITE" id="PS51007"/>
    </source>
</evidence>
<dbReference type="InterPro" id="IPR036909">
    <property type="entry name" value="Cyt_c-like_dom_sf"/>
</dbReference>
<evidence type="ECO:0000313" key="8">
    <source>
        <dbReference type="Proteomes" id="UP001374893"/>
    </source>
</evidence>
<evidence type="ECO:0000313" key="7">
    <source>
        <dbReference type="EMBL" id="BCX49328.1"/>
    </source>
</evidence>
<dbReference type="Gene3D" id="1.10.760.10">
    <property type="entry name" value="Cytochrome c-like domain"/>
    <property type="match status" value="1"/>
</dbReference>
<keyword evidence="3 4" id="KW-0408">Iron</keyword>
<dbReference type="EMBL" id="AP024702">
    <property type="protein sequence ID" value="BCX49328.1"/>
    <property type="molecule type" value="Genomic_DNA"/>
</dbReference>
<evidence type="ECO:0000256" key="1">
    <source>
        <dbReference type="ARBA" id="ARBA00022617"/>
    </source>
</evidence>
<keyword evidence="1 4" id="KW-0349">Heme</keyword>
<gene>
    <name evidence="7" type="ORF">HAHE_32360</name>
</gene>
<reference evidence="7 8" key="1">
    <citation type="submission" date="2021-06" db="EMBL/GenBank/DDBJ databases">
        <title>Complete genome of Haloferula helveola possessing various polysaccharide degrading enzymes.</title>
        <authorList>
            <person name="Takami H."/>
            <person name="Huang C."/>
            <person name="Hamasaki K."/>
        </authorList>
    </citation>
    <scope>NUCLEOTIDE SEQUENCE [LARGE SCALE GENOMIC DNA]</scope>
    <source>
        <strain evidence="7 8">CN-1</strain>
    </source>
</reference>
<name>A0ABN6HBW6_9BACT</name>
<proteinExistence type="predicted"/>
<accession>A0ABN6HBW6</accession>
<dbReference type="SUPFAM" id="SSF46626">
    <property type="entry name" value="Cytochrome c"/>
    <property type="match status" value="1"/>
</dbReference>
<evidence type="ECO:0000256" key="3">
    <source>
        <dbReference type="ARBA" id="ARBA00023004"/>
    </source>
</evidence>
<organism evidence="7 8">
    <name type="scientific">Haloferula helveola</name>
    <dbReference type="NCBI Taxonomy" id="490095"/>
    <lineage>
        <taxon>Bacteria</taxon>
        <taxon>Pseudomonadati</taxon>
        <taxon>Verrucomicrobiota</taxon>
        <taxon>Verrucomicrobiia</taxon>
        <taxon>Verrucomicrobiales</taxon>
        <taxon>Verrucomicrobiaceae</taxon>
        <taxon>Haloferula</taxon>
    </lineage>
</organism>
<evidence type="ECO:0000256" key="4">
    <source>
        <dbReference type="PROSITE-ProRule" id="PRU00433"/>
    </source>
</evidence>
<evidence type="ECO:0000256" key="2">
    <source>
        <dbReference type="ARBA" id="ARBA00022723"/>
    </source>
</evidence>
<sequence length="238" mass="26101">MSFRQFAIGLTASFGIAWLAVVVVPFFKLRNPAPIAFQEGVDTQEGIYHPKRAGRVANGAHIYAANGCYECHTQVARPSYAGNDLGRQDLAGLAPSLHPDGVDSRRESNIYDYIGLDFAPIGVTRLGPDLSNLGRRVEAEHGADAKDWLMLHLYDPRLDPARRNWSSCPSMSFFFEKREITGQPSDDALGVTVKKGWEVVPGEKAEALVSYLLSLKHDDPVPASMNYAPIKGDDNNEG</sequence>
<dbReference type="Proteomes" id="UP001374893">
    <property type="component" value="Chromosome"/>
</dbReference>
<feature type="transmembrane region" description="Helical" evidence="5">
    <location>
        <begin position="6"/>
        <end position="27"/>
    </location>
</feature>
<keyword evidence="5" id="KW-0472">Membrane</keyword>
<protein>
    <recommendedName>
        <fullName evidence="6">Cytochrome c domain-containing protein</fullName>
    </recommendedName>
</protein>
<keyword evidence="5" id="KW-1133">Transmembrane helix</keyword>
<evidence type="ECO:0000256" key="5">
    <source>
        <dbReference type="SAM" id="Phobius"/>
    </source>
</evidence>
<keyword evidence="5" id="KW-0812">Transmembrane</keyword>